<comment type="similarity">
    <text evidence="3">Belongs to the FPP/GGPP synthase family.</text>
</comment>
<dbReference type="AlphaFoldDB" id="A0A9E2L4I4"/>
<comment type="caution">
    <text evidence="4">The sequence shown here is derived from an EMBL/GenBank/DDBJ whole genome shotgun (WGS) entry which is preliminary data.</text>
</comment>
<dbReference type="InterPro" id="IPR033749">
    <property type="entry name" value="Polyprenyl_synt_CS"/>
</dbReference>
<dbReference type="Gene3D" id="1.10.600.10">
    <property type="entry name" value="Farnesyl Diphosphate Synthase"/>
    <property type="match status" value="1"/>
</dbReference>
<dbReference type="Proteomes" id="UP000823914">
    <property type="component" value="Unassembled WGS sequence"/>
</dbReference>
<dbReference type="SFLD" id="SFLDS00005">
    <property type="entry name" value="Isoprenoid_Synthase_Type_I"/>
    <property type="match status" value="1"/>
</dbReference>
<dbReference type="SUPFAM" id="SSF48576">
    <property type="entry name" value="Terpenoid synthases"/>
    <property type="match status" value="1"/>
</dbReference>
<keyword evidence="1" id="KW-0479">Metal-binding</keyword>
<sequence length="352" mass="38397">MKYDFTKELEAIEAALAKQLPDTATEAWMETSFGNIPIGTRPLHTVPLLAPTTKLIHNGGKRWRPLLLVLCAQLVSKTDTIPAVAYELTPLLEFIHTASLIHDDIEDSANTRRGAPAAHIAYGLDTALNAGAWLYFQAPVCITTSDLPGDLQLQLYQLYGTELRRLHLGQAMDISWHRENTKIPSVEEYMAMVRLKTGTLASLAAQTGAIVGGAPAKEVKTLGDIASDIGIGFQILDDYINLSTGNVGKKRGDDIVEGKKSLPVLLHLSKKPEDFQIIMDYFKRARIQGIESPVVEECIALLESSGALTEAAEQAKQLIIGSCNTIRELYPNSDSSAKIASLFDNMLTKAVK</sequence>
<dbReference type="InterPro" id="IPR000092">
    <property type="entry name" value="Polyprenyl_synt"/>
</dbReference>
<evidence type="ECO:0000256" key="1">
    <source>
        <dbReference type="ARBA" id="ARBA00022723"/>
    </source>
</evidence>
<dbReference type="CDD" id="cd00685">
    <property type="entry name" value="Trans_IPPS_HT"/>
    <property type="match status" value="1"/>
</dbReference>
<protein>
    <submittedName>
        <fullName evidence="4">Polyprenyl synthetase family protein</fullName>
    </submittedName>
</protein>
<dbReference type="PANTHER" id="PTHR12001:SF44">
    <property type="entry name" value="GERANYLGERANYL PYROPHOSPHATE SYNTHASE"/>
    <property type="match status" value="1"/>
</dbReference>
<dbReference type="EMBL" id="JAHLFV010000197">
    <property type="protein sequence ID" value="MBU3850588.1"/>
    <property type="molecule type" value="Genomic_DNA"/>
</dbReference>
<keyword evidence="2" id="KW-0460">Magnesium</keyword>
<reference evidence="4" key="1">
    <citation type="journal article" date="2021" name="PeerJ">
        <title>Extensive microbial diversity within the chicken gut microbiome revealed by metagenomics and culture.</title>
        <authorList>
            <person name="Gilroy R."/>
            <person name="Ravi A."/>
            <person name="Getino M."/>
            <person name="Pursley I."/>
            <person name="Horton D.L."/>
            <person name="Alikhan N.F."/>
            <person name="Baker D."/>
            <person name="Gharbi K."/>
            <person name="Hall N."/>
            <person name="Watson M."/>
            <person name="Adriaenssens E.M."/>
            <person name="Foster-Nyarko E."/>
            <person name="Jarju S."/>
            <person name="Secka A."/>
            <person name="Antonio M."/>
            <person name="Oren A."/>
            <person name="Chaudhuri R.R."/>
            <person name="La Ragione R."/>
            <person name="Hildebrand F."/>
            <person name="Pallen M.J."/>
        </authorList>
    </citation>
    <scope>NUCLEOTIDE SEQUENCE</scope>
    <source>
        <strain evidence="4">Gambia15-2214</strain>
    </source>
</reference>
<organism evidence="4 5">
    <name type="scientific">Candidatus Treponema excrementipullorum</name>
    <dbReference type="NCBI Taxonomy" id="2838768"/>
    <lineage>
        <taxon>Bacteria</taxon>
        <taxon>Pseudomonadati</taxon>
        <taxon>Spirochaetota</taxon>
        <taxon>Spirochaetia</taxon>
        <taxon>Spirochaetales</taxon>
        <taxon>Treponemataceae</taxon>
        <taxon>Treponema</taxon>
    </lineage>
</organism>
<evidence type="ECO:0000313" key="4">
    <source>
        <dbReference type="EMBL" id="MBU3850588.1"/>
    </source>
</evidence>
<dbReference type="PANTHER" id="PTHR12001">
    <property type="entry name" value="GERANYLGERANYL PYROPHOSPHATE SYNTHASE"/>
    <property type="match status" value="1"/>
</dbReference>
<name>A0A9E2L4I4_9SPIR</name>
<reference evidence="4" key="2">
    <citation type="submission" date="2021-04" db="EMBL/GenBank/DDBJ databases">
        <authorList>
            <person name="Gilroy R."/>
        </authorList>
    </citation>
    <scope>NUCLEOTIDE SEQUENCE</scope>
    <source>
        <strain evidence="4">Gambia15-2214</strain>
    </source>
</reference>
<gene>
    <name evidence="4" type="ORF">IAA16_08485</name>
</gene>
<accession>A0A9E2L4I4</accession>
<dbReference type="GO" id="GO:0046872">
    <property type="term" value="F:metal ion binding"/>
    <property type="evidence" value="ECO:0007669"/>
    <property type="project" value="UniProtKB-KW"/>
</dbReference>
<dbReference type="GO" id="GO:0008299">
    <property type="term" value="P:isoprenoid biosynthetic process"/>
    <property type="evidence" value="ECO:0007669"/>
    <property type="project" value="InterPro"/>
</dbReference>
<dbReference type="InterPro" id="IPR008949">
    <property type="entry name" value="Isoprenoid_synthase_dom_sf"/>
</dbReference>
<evidence type="ECO:0000313" key="5">
    <source>
        <dbReference type="Proteomes" id="UP000823914"/>
    </source>
</evidence>
<proteinExistence type="inferred from homology"/>
<dbReference type="PROSITE" id="PS00444">
    <property type="entry name" value="POLYPRENYL_SYNTHASE_2"/>
    <property type="match status" value="1"/>
</dbReference>
<keyword evidence="3" id="KW-0808">Transferase</keyword>
<dbReference type="SFLD" id="SFLDG01017">
    <property type="entry name" value="Polyprenyl_Transferase_Like"/>
    <property type="match status" value="1"/>
</dbReference>
<dbReference type="Pfam" id="PF00348">
    <property type="entry name" value="polyprenyl_synt"/>
    <property type="match status" value="1"/>
</dbReference>
<evidence type="ECO:0000256" key="3">
    <source>
        <dbReference type="RuleBase" id="RU004466"/>
    </source>
</evidence>
<evidence type="ECO:0000256" key="2">
    <source>
        <dbReference type="ARBA" id="ARBA00022842"/>
    </source>
</evidence>
<dbReference type="GO" id="GO:0004659">
    <property type="term" value="F:prenyltransferase activity"/>
    <property type="evidence" value="ECO:0007669"/>
    <property type="project" value="InterPro"/>
</dbReference>
<dbReference type="PROSITE" id="PS00723">
    <property type="entry name" value="POLYPRENYL_SYNTHASE_1"/>
    <property type="match status" value="1"/>
</dbReference>